<reference evidence="2" key="1">
    <citation type="submission" date="2017-09" db="EMBL/GenBank/DDBJ databases">
        <title>Depth-based differentiation of microbial function through sediment-hosted aquifers and enrichment of novel symbionts in the deep terrestrial subsurface.</title>
        <authorList>
            <person name="Probst A.J."/>
            <person name="Ladd B."/>
            <person name="Jarett J.K."/>
            <person name="Geller-Mcgrath D.E."/>
            <person name="Sieber C.M.K."/>
            <person name="Emerson J.B."/>
            <person name="Anantharaman K."/>
            <person name="Thomas B.C."/>
            <person name="Malmstrom R."/>
            <person name="Stieglmeier M."/>
            <person name="Klingl A."/>
            <person name="Woyke T."/>
            <person name="Ryan C.M."/>
            <person name="Banfield J.F."/>
        </authorList>
    </citation>
    <scope>NUCLEOTIDE SEQUENCE [LARGE SCALE GENOMIC DNA]</scope>
</reference>
<proteinExistence type="predicted"/>
<dbReference type="InterPro" id="IPR036249">
    <property type="entry name" value="Thioredoxin-like_sf"/>
</dbReference>
<dbReference type="Pfam" id="PF01257">
    <property type="entry name" value="2Fe-2S_thioredx"/>
    <property type="match status" value="1"/>
</dbReference>
<gene>
    <name evidence="1" type="ORF">COX80_00225</name>
</gene>
<dbReference type="SUPFAM" id="SSF52833">
    <property type="entry name" value="Thioredoxin-like"/>
    <property type="match status" value="1"/>
</dbReference>
<protein>
    <recommendedName>
        <fullName evidence="3">(2Fe-2S) ferredoxin domain-containing protein</fullName>
    </recommendedName>
</protein>
<accession>A0A2M7VC42</accession>
<name>A0A2M7VC42_9BACT</name>
<dbReference type="EMBL" id="PFPL01000004">
    <property type="protein sequence ID" value="PIZ96939.1"/>
    <property type="molecule type" value="Genomic_DNA"/>
</dbReference>
<dbReference type="Gene3D" id="3.40.30.10">
    <property type="entry name" value="Glutaredoxin"/>
    <property type="match status" value="1"/>
</dbReference>
<dbReference type="AlphaFoldDB" id="A0A2M7VC42"/>
<dbReference type="Proteomes" id="UP000231453">
    <property type="component" value="Unassembled WGS sequence"/>
</dbReference>
<organism evidence="1 2">
    <name type="scientific">Candidatus Magasanikbacteria bacterium CG_4_10_14_0_2_um_filter_33_14</name>
    <dbReference type="NCBI Taxonomy" id="1974636"/>
    <lineage>
        <taxon>Bacteria</taxon>
        <taxon>Candidatus Magasanikiibacteriota</taxon>
    </lineage>
</organism>
<dbReference type="CDD" id="cd02980">
    <property type="entry name" value="TRX_Fd_family"/>
    <property type="match status" value="1"/>
</dbReference>
<comment type="caution">
    <text evidence="1">The sequence shown here is derived from an EMBL/GenBank/DDBJ whole genome shotgun (WGS) entry which is preliminary data.</text>
</comment>
<evidence type="ECO:0000313" key="1">
    <source>
        <dbReference type="EMBL" id="PIZ96939.1"/>
    </source>
</evidence>
<evidence type="ECO:0008006" key="3">
    <source>
        <dbReference type="Google" id="ProtNLM"/>
    </source>
</evidence>
<sequence length="103" mass="12014">MQTKKIEVCCGSKCISRNSEEIFDYLQEEYKETDVAVHMCSCLGRCKKGPNILVTDEKEDEKVYHYSKNRTIKERIENNEGMPYTRYDTEDKLDLGSDFLGDL</sequence>
<evidence type="ECO:0000313" key="2">
    <source>
        <dbReference type="Proteomes" id="UP000231453"/>
    </source>
</evidence>